<dbReference type="AlphaFoldDB" id="A0AAN7Q6E3"/>
<organism evidence="2 3">
    <name type="scientific">Mycteria americana</name>
    <name type="common">Wood stork</name>
    <dbReference type="NCBI Taxonomy" id="33587"/>
    <lineage>
        <taxon>Eukaryota</taxon>
        <taxon>Metazoa</taxon>
        <taxon>Chordata</taxon>
        <taxon>Craniata</taxon>
        <taxon>Vertebrata</taxon>
        <taxon>Euteleostomi</taxon>
        <taxon>Archelosauria</taxon>
        <taxon>Archosauria</taxon>
        <taxon>Dinosauria</taxon>
        <taxon>Saurischia</taxon>
        <taxon>Theropoda</taxon>
        <taxon>Coelurosauria</taxon>
        <taxon>Aves</taxon>
        <taxon>Neognathae</taxon>
        <taxon>Neoaves</taxon>
        <taxon>Aequornithes</taxon>
        <taxon>Ciconiiformes</taxon>
        <taxon>Ciconiidae</taxon>
        <taxon>Mycteria</taxon>
    </lineage>
</organism>
<reference evidence="2 3" key="1">
    <citation type="journal article" date="2023" name="J. Hered.">
        <title>Chromosome-level genome of the wood stork (Mycteria americana) provides insight into avian chromosome evolution.</title>
        <authorList>
            <person name="Flamio R. Jr."/>
            <person name="Ramstad K.M."/>
        </authorList>
    </citation>
    <scope>NUCLEOTIDE SEQUENCE [LARGE SCALE GENOMIC DNA]</scope>
    <source>
        <strain evidence="2">JAX WOST 10</strain>
    </source>
</reference>
<comment type="caution">
    <text evidence="2">The sequence shown here is derived from an EMBL/GenBank/DDBJ whole genome shotgun (WGS) entry which is preliminary data.</text>
</comment>
<evidence type="ECO:0000256" key="1">
    <source>
        <dbReference type="SAM" id="MobiDB-lite"/>
    </source>
</evidence>
<dbReference type="Proteomes" id="UP001333110">
    <property type="component" value="Unassembled WGS sequence"/>
</dbReference>
<protein>
    <submittedName>
        <fullName evidence="2">Uncharacterized protein</fullName>
    </submittedName>
</protein>
<proteinExistence type="predicted"/>
<feature type="compositionally biased region" description="Basic and acidic residues" evidence="1">
    <location>
        <begin position="123"/>
        <end position="138"/>
    </location>
</feature>
<sequence>MRELVGLSFFSSYSFKQWRVICKPYGHWKQGQATWEDYRDAVCHHREKICAAKARLEFKLASTVKDNIKGFLKYVNSKGRIRNNIGPLLDEGHRKAETFNAFFTSVFNTDDGPWDPRSPVLEDGDRGDDKLPAHPELV</sequence>
<feature type="region of interest" description="Disordered" evidence="1">
    <location>
        <begin position="113"/>
        <end position="138"/>
    </location>
</feature>
<gene>
    <name evidence="2" type="ORF">QYF61_020449</name>
</gene>
<evidence type="ECO:0000313" key="2">
    <source>
        <dbReference type="EMBL" id="KAK4832011.1"/>
    </source>
</evidence>
<name>A0AAN7Q6E3_MYCAM</name>
<dbReference type="EMBL" id="JAUNZN010000001">
    <property type="protein sequence ID" value="KAK4832011.1"/>
    <property type="molecule type" value="Genomic_DNA"/>
</dbReference>
<accession>A0AAN7Q6E3</accession>
<keyword evidence="3" id="KW-1185">Reference proteome</keyword>
<evidence type="ECO:0000313" key="3">
    <source>
        <dbReference type="Proteomes" id="UP001333110"/>
    </source>
</evidence>